<feature type="domain" description="RING-type" evidence="7">
    <location>
        <begin position="7"/>
        <end position="49"/>
    </location>
</feature>
<dbReference type="OrthoDB" id="6105938at2759"/>
<feature type="coiled-coil region" evidence="5">
    <location>
        <begin position="191"/>
        <end position="218"/>
    </location>
</feature>
<dbReference type="InterPro" id="IPR047153">
    <property type="entry name" value="TRIM45/56/19-like"/>
</dbReference>
<dbReference type="GO" id="GO:0008270">
    <property type="term" value="F:zinc ion binding"/>
    <property type="evidence" value="ECO:0007669"/>
    <property type="project" value="UniProtKB-KW"/>
</dbReference>
<evidence type="ECO:0000313" key="9">
    <source>
        <dbReference type="EMBL" id="EPY30054.1"/>
    </source>
</evidence>
<gene>
    <name evidence="9" type="ORF">STCU_04259</name>
</gene>
<dbReference type="SMART" id="SM00184">
    <property type="entry name" value="RING"/>
    <property type="match status" value="1"/>
</dbReference>
<protein>
    <submittedName>
        <fullName evidence="9">Zinc-finger protein, conserved</fullName>
    </submittedName>
</protein>
<dbReference type="Gene3D" id="3.30.160.60">
    <property type="entry name" value="Classic Zinc Finger"/>
    <property type="match status" value="1"/>
</dbReference>
<name>S9UMV5_9TRYP</name>
<feature type="region of interest" description="Disordered" evidence="6">
    <location>
        <begin position="347"/>
        <end position="371"/>
    </location>
</feature>
<keyword evidence="2 4" id="KW-0863">Zinc-finger</keyword>
<dbReference type="AlphaFoldDB" id="S9UMV5"/>
<organism evidence="9 10">
    <name type="scientific">Strigomonas culicis</name>
    <dbReference type="NCBI Taxonomy" id="28005"/>
    <lineage>
        <taxon>Eukaryota</taxon>
        <taxon>Discoba</taxon>
        <taxon>Euglenozoa</taxon>
        <taxon>Kinetoplastea</taxon>
        <taxon>Metakinetoplastina</taxon>
        <taxon>Trypanosomatida</taxon>
        <taxon>Trypanosomatidae</taxon>
        <taxon>Strigomonadinae</taxon>
        <taxon>Strigomonas</taxon>
    </lineage>
</organism>
<keyword evidence="10" id="KW-1185">Reference proteome</keyword>
<evidence type="ECO:0000313" key="10">
    <source>
        <dbReference type="Proteomes" id="UP000015354"/>
    </source>
</evidence>
<dbReference type="Pfam" id="PF00643">
    <property type="entry name" value="zf-B_box"/>
    <property type="match status" value="1"/>
</dbReference>
<sequence>MPEVVTCGICFKLLTRPVSLSCSHTYCYECVRGRLVKNNDNGMLCVLCNTPDLDVHLSNIDTYVNGELESLIHRLRGGQYAGPTCQWCESKPATIQCNQCCSVYCEGCNGAVHLNAARRQHVVGPVTDVCRSFFRKCNKAGHEAYKAEFYCTQCEELCCAYCLQVGPHKSHLNISVNTAADEMRKRLPVDVEALTHGKARLENQANEMNRTAVHYEDSYDAVENTITERFASYKQQLIQAELAARSALSSLRESGDVTLTGARKSFLSKLNGITYHLLVFQSLQHGGADYEILESRSQLDTCMKAEVASIAGRGFDVRNTGEFKVESLDIVLDLQSGKDPLQSFKSTAAAAGGRGPSPLKITDYGTSPTPASQQVQLPLRLTFPVDEDVQATVQPDGVFLRCVARQRGGVQIGVRSRETFKDIMERYRKDEGRVSWRVRLGNVRDTFIGVVEKLHESSASPEGFYWKPAVQGVVDGSIGTPTSNVRNLPVCRTGDVVRFLYDGNNRCLQVFLNETNCGVILNDVHAGMSACFIFFPGETLTLLF</sequence>
<evidence type="ECO:0000259" key="7">
    <source>
        <dbReference type="PROSITE" id="PS50089"/>
    </source>
</evidence>
<feature type="domain" description="B box-type" evidence="8">
    <location>
        <begin position="85"/>
        <end position="126"/>
    </location>
</feature>
<dbReference type="InterPro" id="IPR000315">
    <property type="entry name" value="Znf_B-box"/>
</dbReference>
<dbReference type="PANTHER" id="PTHR25462">
    <property type="entry name" value="BONUS, ISOFORM C-RELATED"/>
    <property type="match status" value="1"/>
</dbReference>
<evidence type="ECO:0000256" key="2">
    <source>
        <dbReference type="ARBA" id="ARBA00022771"/>
    </source>
</evidence>
<dbReference type="PROSITE" id="PS50089">
    <property type="entry name" value="ZF_RING_2"/>
    <property type="match status" value="1"/>
</dbReference>
<comment type="caution">
    <text evidence="9">The sequence shown here is derived from an EMBL/GenBank/DDBJ whole genome shotgun (WGS) entry which is preliminary data.</text>
</comment>
<dbReference type="PROSITE" id="PS50119">
    <property type="entry name" value="ZF_BBOX"/>
    <property type="match status" value="2"/>
</dbReference>
<dbReference type="InterPro" id="IPR013083">
    <property type="entry name" value="Znf_RING/FYVE/PHD"/>
</dbReference>
<feature type="domain" description="B box-type" evidence="8">
    <location>
        <begin position="137"/>
        <end position="176"/>
    </location>
</feature>
<proteinExistence type="predicted"/>
<evidence type="ECO:0000256" key="4">
    <source>
        <dbReference type="PROSITE-ProRule" id="PRU00024"/>
    </source>
</evidence>
<evidence type="ECO:0000256" key="5">
    <source>
        <dbReference type="SAM" id="Coils"/>
    </source>
</evidence>
<evidence type="ECO:0000256" key="3">
    <source>
        <dbReference type="ARBA" id="ARBA00022833"/>
    </source>
</evidence>
<dbReference type="EMBL" id="ATMH01004259">
    <property type="protein sequence ID" value="EPY30054.1"/>
    <property type="molecule type" value="Genomic_DNA"/>
</dbReference>
<keyword evidence="5" id="KW-0175">Coiled coil</keyword>
<dbReference type="CDD" id="cd19757">
    <property type="entry name" value="Bbox1"/>
    <property type="match status" value="1"/>
</dbReference>
<evidence type="ECO:0000256" key="1">
    <source>
        <dbReference type="ARBA" id="ARBA00022723"/>
    </source>
</evidence>
<accession>S9UMV5</accession>
<dbReference type="Proteomes" id="UP000015354">
    <property type="component" value="Unassembled WGS sequence"/>
</dbReference>
<dbReference type="InterPro" id="IPR001841">
    <property type="entry name" value="Znf_RING"/>
</dbReference>
<dbReference type="Pfam" id="PF13445">
    <property type="entry name" value="zf-RING_UBOX"/>
    <property type="match status" value="1"/>
</dbReference>
<dbReference type="SUPFAM" id="SSF57850">
    <property type="entry name" value="RING/U-box"/>
    <property type="match status" value="1"/>
</dbReference>
<dbReference type="PROSITE" id="PS00518">
    <property type="entry name" value="ZF_RING_1"/>
    <property type="match status" value="1"/>
</dbReference>
<evidence type="ECO:0000256" key="6">
    <source>
        <dbReference type="SAM" id="MobiDB-lite"/>
    </source>
</evidence>
<dbReference type="InterPro" id="IPR017907">
    <property type="entry name" value="Znf_RING_CS"/>
</dbReference>
<dbReference type="CDD" id="cd19756">
    <property type="entry name" value="Bbox2"/>
    <property type="match status" value="1"/>
</dbReference>
<reference evidence="9 10" key="1">
    <citation type="journal article" date="2013" name="PLoS ONE">
        <title>Predicting the Proteins of Angomonas deanei, Strigomonas culicis and Their Respective Endosymbionts Reveals New Aspects of the Trypanosomatidae Family.</title>
        <authorList>
            <person name="Motta M.C."/>
            <person name="Martins A.C."/>
            <person name="de Souza S.S."/>
            <person name="Catta-Preta C.M."/>
            <person name="Silva R."/>
            <person name="Klein C.C."/>
            <person name="de Almeida L.G."/>
            <person name="de Lima Cunha O."/>
            <person name="Ciapina L.P."/>
            <person name="Brocchi M."/>
            <person name="Colabardini A.C."/>
            <person name="de Araujo Lima B."/>
            <person name="Machado C.R."/>
            <person name="de Almeida Soares C.M."/>
            <person name="Probst C.M."/>
            <person name="de Menezes C.B."/>
            <person name="Thompson C.E."/>
            <person name="Bartholomeu D.C."/>
            <person name="Gradia D.F."/>
            <person name="Pavoni D.P."/>
            <person name="Grisard E.C."/>
            <person name="Fantinatti-Garboggini F."/>
            <person name="Marchini F.K."/>
            <person name="Rodrigues-Luiz G.F."/>
            <person name="Wagner G."/>
            <person name="Goldman G.H."/>
            <person name="Fietto J.L."/>
            <person name="Elias M.C."/>
            <person name="Goldman M.H."/>
            <person name="Sagot M.F."/>
            <person name="Pereira M."/>
            <person name="Stoco P.H."/>
            <person name="de Mendonca-Neto R.P."/>
            <person name="Teixeira S.M."/>
            <person name="Maciel T.E."/>
            <person name="de Oliveira Mendes T.A."/>
            <person name="Urmenyi T.P."/>
            <person name="de Souza W."/>
            <person name="Schenkman S."/>
            <person name="de Vasconcelos A.T."/>
        </authorList>
    </citation>
    <scope>NUCLEOTIDE SEQUENCE [LARGE SCALE GENOMIC DNA]</scope>
</reference>
<evidence type="ECO:0000259" key="8">
    <source>
        <dbReference type="PROSITE" id="PS50119"/>
    </source>
</evidence>
<dbReference type="SUPFAM" id="SSF57845">
    <property type="entry name" value="B-box zinc-binding domain"/>
    <property type="match status" value="1"/>
</dbReference>
<dbReference type="InterPro" id="IPR027370">
    <property type="entry name" value="Znf-RING_euk"/>
</dbReference>
<dbReference type="PANTHER" id="PTHR25462:SF296">
    <property type="entry name" value="MEIOTIC P26, ISOFORM F"/>
    <property type="match status" value="1"/>
</dbReference>
<keyword evidence="3" id="KW-0862">Zinc</keyword>
<dbReference type="Gene3D" id="3.30.40.10">
    <property type="entry name" value="Zinc/RING finger domain, C3HC4 (zinc finger)"/>
    <property type="match status" value="1"/>
</dbReference>
<keyword evidence="1" id="KW-0479">Metal-binding</keyword>